<gene>
    <name evidence="4" type="ORF">MMELEA_01340</name>
</gene>
<feature type="binding site" evidence="3">
    <location>
        <position position="135"/>
    </location>
    <ligand>
        <name>a divalent metal cation</name>
        <dbReference type="ChEBI" id="CHEBI:60240"/>
        <label>2</label>
    </ligand>
</feature>
<dbReference type="InterPro" id="IPR001130">
    <property type="entry name" value="TatD-like"/>
</dbReference>
<dbReference type="RefSeq" id="WP_046097086.1">
    <property type="nucleotide sequence ID" value="NZ_JZXN01000017.1"/>
</dbReference>
<protein>
    <submittedName>
        <fullName evidence="4">Putative deoxyribonuclease YcfH</fullName>
    </submittedName>
</protein>
<accession>A0A0F5H0A3</accession>
<name>A0A0F5H0A3_9BACT</name>
<dbReference type="Pfam" id="PF01026">
    <property type="entry name" value="TatD_DNase"/>
    <property type="match status" value="1"/>
</dbReference>
<dbReference type="OrthoDB" id="9810005at2"/>
<dbReference type="PANTHER" id="PTHR46124:SF2">
    <property type="entry name" value="D-AMINOACYL-TRNA DEACYLASE"/>
    <property type="match status" value="1"/>
</dbReference>
<feature type="binding site" evidence="3">
    <location>
        <position position="91"/>
    </location>
    <ligand>
        <name>a divalent metal cation</name>
        <dbReference type="ChEBI" id="CHEBI:60240"/>
        <label>1</label>
    </ligand>
</feature>
<dbReference type="Gene3D" id="3.20.20.140">
    <property type="entry name" value="Metal-dependent hydrolases"/>
    <property type="match status" value="1"/>
</dbReference>
<evidence type="ECO:0000313" key="5">
    <source>
        <dbReference type="Proteomes" id="UP000033750"/>
    </source>
</evidence>
<comment type="caution">
    <text evidence="4">The sequence shown here is derived from an EMBL/GenBank/DDBJ whole genome shotgun (WGS) entry which is preliminary data.</text>
</comment>
<dbReference type="InterPro" id="IPR018228">
    <property type="entry name" value="DNase_TatD-rel_CS"/>
</dbReference>
<dbReference type="EMBL" id="JZXN01000017">
    <property type="protein sequence ID" value="KKB26751.1"/>
    <property type="molecule type" value="Genomic_DNA"/>
</dbReference>
<dbReference type="AlphaFoldDB" id="A0A0F5H0A3"/>
<dbReference type="PROSITE" id="PS01091">
    <property type="entry name" value="TATD_3"/>
    <property type="match status" value="1"/>
</dbReference>
<feature type="binding site" evidence="3">
    <location>
        <position position="11"/>
    </location>
    <ligand>
        <name>a divalent metal cation</name>
        <dbReference type="ChEBI" id="CHEBI:60240"/>
        <label>1</label>
    </ligand>
</feature>
<keyword evidence="2" id="KW-0378">Hydrolase</keyword>
<dbReference type="PANTHER" id="PTHR46124">
    <property type="entry name" value="D-AMINOACYL-TRNA DEACYLASE"/>
    <property type="match status" value="1"/>
</dbReference>
<dbReference type="InterPro" id="IPR032466">
    <property type="entry name" value="Metal_Hydrolase"/>
</dbReference>
<feature type="binding site" evidence="3">
    <location>
        <position position="209"/>
    </location>
    <ligand>
        <name>a divalent metal cation</name>
        <dbReference type="ChEBI" id="CHEBI:60240"/>
        <label>1</label>
    </ligand>
</feature>
<dbReference type="SUPFAM" id="SSF51556">
    <property type="entry name" value="Metallo-dependent hydrolases"/>
    <property type="match status" value="1"/>
</dbReference>
<evidence type="ECO:0000256" key="2">
    <source>
        <dbReference type="ARBA" id="ARBA00022801"/>
    </source>
</evidence>
<dbReference type="PATRIC" id="fig|1264554.4.peg.166"/>
<dbReference type="NCBIfam" id="TIGR00010">
    <property type="entry name" value="YchF/TatD family DNA exonuclease"/>
    <property type="match status" value="1"/>
</dbReference>
<dbReference type="GO" id="GO:0016788">
    <property type="term" value="F:hydrolase activity, acting on ester bonds"/>
    <property type="evidence" value="ECO:0007669"/>
    <property type="project" value="InterPro"/>
</dbReference>
<dbReference type="GO" id="GO:0046872">
    <property type="term" value="F:metal ion binding"/>
    <property type="evidence" value="ECO:0007669"/>
    <property type="project" value="UniProtKB-KW"/>
</dbReference>
<feature type="binding site" evidence="3">
    <location>
        <position position="9"/>
    </location>
    <ligand>
        <name>a divalent metal cation</name>
        <dbReference type="ChEBI" id="CHEBI:60240"/>
        <label>1</label>
    </ligand>
</feature>
<dbReference type="STRING" id="29561.MM26B8_04410"/>
<reference evidence="4 5" key="1">
    <citation type="submission" date="2015-03" db="EMBL/GenBank/DDBJ databases">
        <title>Genome sequence of Mycoplasma meleagridis strain ATCC 25294.</title>
        <authorList>
            <person name="Yacoub E."/>
            <person name="Blanchard A."/>
            <person name="Sirand-Pugnet P."/>
            <person name="Mardassi B.B.A."/>
        </authorList>
    </citation>
    <scope>NUCLEOTIDE SEQUENCE [LARGE SCALE GENOMIC DNA]</scope>
    <source>
        <strain evidence="4 5">ATCC 25294</strain>
    </source>
</reference>
<dbReference type="InterPro" id="IPR015991">
    <property type="entry name" value="TatD/YcfH-like"/>
</dbReference>
<evidence type="ECO:0000256" key="3">
    <source>
        <dbReference type="PIRSR" id="PIRSR005902-1"/>
    </source>
</evidence>
<dbReference type="FunFam" id="3.20.20.140:FF:000005">
    <property type="entry name" value="TatD family hydrolase"/>
    <property type="match status" value="1"/>
</dbReference>
<feature type="binding site" evidence="3">
    <location>
        <position position="159"/>
    </location>
    <ligand>
        <name>a divalent metal cation</name>
        <dbReference type="ChEBI" id="CHEBI:60240"/>
        <label>2</label>
    </ligand>
</feature>
<evidence type="ECO:0000256" key="1">
    <source>
        <dbReference type="ARBA" id="ARBA00022723"/>
    </source>
</evidence>
<proteinExistence type="predicted"/>
<keyword evidence="1 3" id="KW-0479">Metal-binding</keyword>
<sequence length="265" mass="31000">MGIKFVDVHTHPLKEYYEDNYEVIERAHKKGLAAIFVTGCSLKENEEVKKICQKYDYTFAVLGVHPHEVKGKSDALFLEKQIDKNTYAIGEIGLDYFFRNEESYEEQLKIESIQKESFIAQIEVAKKYKLPVVIHMRDSYEDLYEIIKKYHNDVKFMIHTFSGDINWAKKFYELGCYFSFSGIATYKNAKKTIEVLEWMPIDRILTETDAPFLSPATKRGKLNYPNYVIHTVLYIAGIKKMSVEKTADQILKNTRELFKINVSRK</sequence>
<dbReference type="PIRSF" id="PIRSF005902">
    <property type="entry name" value="DNase_TatD"/>
    <property type="match status" value="1"/>
</dbReference>
<keyword evidence="5" id="KW-1185">Reference proteome</keyword>
<organism evidence="4 5">
    <name type="scientific">Mycoplasmopsis meleagridis ATCC 25294</name>
    <dbReference type="NCBI Taxonomy" id="1264554"/>
    <lineage>
        <taxon>Bacteria</taxon>
        <taxon>Bacillati</taxon>
        <taxon>Mycoplasmatota</taxon>
        <taxon>Mycoplasmoidales</taxon>
        <taxon>Metamycoplasmataceae</taxon>
        <taxon>Mycoplasmopsis</taxon>
    </lineage>
</organism>
<evidence type="ECO:0000313" key="4">
    <source>
        <dbReference type="EMBL" id="KKB26751.1"/>
    </source>
</evidence>
<dbReference type="GO" id="GO:0005829">
    <property type="term" value="C:cytosol"/>
    <property type="evidence" value="ECO:0007669"/>
    <property type="project" value="TreeGrafter"/>
</dbReference>
<dbReference type="GO" id="GO:0004536">
    <property type="term" value="F:DNA nuclease activity"/>
    <property type="evidence" value="ECO:0007669"/>
    <property type="project" value="InterPro"/>
</dbReference>
<dbReference type="CDD" id="cd01310">
    <property type="entry name" value="TatD_DNAse"/>
    <property type="match status" value="1"/>
</dbReference>
<dbReference type="Proteomes" id="UP000033750">
    <property type="component" value="Unassembled WGS sequence"/>
</dbReference>